<evidence type="ECO:0000259" key="1">
    <source>
        <dbReference type="Pfam" id="PF00534"/>
    </source>
</evidence>
<organism evidence="3">
    <name type="scientific">Thiolapillus brandeum</name>
    <dbReference type="NCBI Taxonomy" id="1076588"/>
    <lineage>
        <taxon>Bacteria</taxon>
        <taxon>Pseudomonadati</taxon>
        <taxon>Pseudomonadota</taxon>
        <taxon>Gammaproteobacteria</taxon>
        <taxon>Chromatiales</taxon>
        <taxon>Sedimenticolaceae</taxon>
        <taxon>Thiolapillus</taxon>
    </lineage>
</organism>
<feature type="non-terminal residue" evidence="3">
    <location>
        <position position="297"/>
    </location>
</feature>
<reference evidence="3" key="1">
    <citation type="journal article" date="2020" name="mSystems">
        <title>Genome- and Community-Level Interaction Insights into Carbon Utilization and Element Cycling Functions of Hydrothermarchaeota in Hydrothermal Sediment.</title>
        <authorList>
            <person name="Zhou Z."/>
            <person name="Liu Y."/>
            <person name="Xu W."/>
            <person name="Pan J."/>
            <person name="Luo Z.H."/>
            <person name="Li M."/>
        </authorList>
    </citation>
    <scope>NUCLEOTIDE SEQUENCE [LARGE SCALE GENOMIC DNA]</scope>
    <source>
        <strain evidence="3">HyVt-458</strain>
    </source>
</reference>
<dbReference type="Gene3D" id="3.40.50.2000">
    <property type="entry name" value="Glycogen Phosphorylase B"/>
    <property type="match status" value="2"/>
</dbReference>
<gene>
    <name evidence="3" type="ORF">ENJ12_01870</name>
</gene>
<feature type="domain" description="Glycosyl transferase family 1" evidence="1">
    <location>
        <begin position="187"/>
        <end position="296"/>
    </location>
</feature>
<evidence type="ECO:0000259" key="2">
    <source>
        <dbReference type="Pfam" id="PF13439"/>
    </source>
</evidence>
<proteinExistence type="predicted"/>
<dbReference type="GO" id="GO:0016757">
    <property type="term" value="F:glycosyltransferase activity"/>
    <property type="evidence" value="ECO:0007669"/>
    <property type="project" value="InterPro"/>
</dbReference>
<dbReference type="InterPro" id="IPR028098">
    <property type="entry name" value="Glyco_trans_4-like_N"/>
</dbReference>
<protein>
    <submittedName>
        <fullName evidence="3">Glycosyltransferase</fullName>
    </submittedName>
</protein>
<comment type="caution">
    <text evidence="3">The sequence shown here is derived from an EMBL/GenBank/DDBJ whole genome shotgun (WGS) entry which is preliminary data.</text>
</comment>
<accession>A0A831RTJ6</accession>
<dbReference type="InterPro" id="IPR001296">
    <property type="entry name" value="Glyco_trans_1"/>
</dbReference>
<dbReference type="SUPFAM" id="SSF53756">
    <property type="entry name" value="UDP-Glycosyltransferase/glycogen phosphorylase"/>
    <property type="match status" value="1"/>
</dbReference>
<dbReference type="CDD" id="cd03811">
    <property type="entry name" value="GT4_GT28_WabH-like"/>
    <property type="match status" value="1"/>
</dbReference>
<dbReference type="Pfam" id="PF13439">
    <property type="entry name" value="Glyco_transf_4"/>
    <property type="match status" value="1"/>
</dbReference>
<feature type="domain" description="Glycosyltransferase subfamily 4-like N-terminal" evidence="2">
    <location>
        <begin position="14"/>
        <end position="173"/>
    </location>
</feature>
<dbReference type="Proteomes" id="UP000886339">
    <property type="component" value="Unassembled WGS sequence"/>
</dbReference>
<dbReference type="EMBL" id="DRLF01000071">
    <property type="protein sequence ID" value="HEC05574.1"/>
    <property type="molecule type" value="Genomic_DNA"/>
</dbReference>
<sequence length="297" mass="32728">MKHISILLPDLETGGAQRIMLLLSREFSRRGLQVEIVVLKTGGPLYNTIPEGVNLTLLHANGQGLRFALSSALRLAGWMRQTRTDALLSSLRGTNLLAILTRSLLKAHLRLVIREAASVSKTATGLRLQAMRWLYPCADCTIAINPVMKEELTTCLGIPAAQTVFIPNPVDINWLRKKARAAITLPWPKDKEKKIVVSVGRLIPEKDFPTLLRAFALQPASLKARLIIVGEGPEQKNIELLIKELGLDESVHLAGFDDNPWRWMASAQLFVLSSQAEGFPNALMEALVLGLPAIVTR</sequence>
<name>A0A831RTJ6_9GAMM</name>
<dbReference type="Pfam" id="PF00534">
    <property type="entry name" value="Glycos_transf_1"/>
    <property type="match status" value="1"/>
</dbReference>
<dbReference type="PANTHER" id="PTHR12526">
    <property type="entry name" value="GLYCOSYLTRANSFERASE"/>
    <property type="match status" value="1"/>
</dbReference>
<evidence type="ECO:0000313" key="3">
    <source>
        <dbReference type="EMBL" id="HEC05574.1"/>
    </source>
</evidence>
<dbReference type="GO" id="GO:1901135">
    <property type="term" value="P:carbohydrate derivative metabolic process"/>
    <property type="evidence" value="ECO:0007669"/>
    <property type="project" value="UniProtKB-ARBA"/>
</dbReference>
<dbReference type="AlphaFoldDB" id="A0A831RTJ6"/>